<dbReference type="Proteomes" id="UP001280629">
    <property type="component" value="Unassembled WGS sequence"/>
</dbReference>
<dbReference type="InterPro" id="IPR004435">
    <property type="entry name" value="MobB_dom"/>
</dbReference>
<proteinExistence type="predicted"/>
<dbReference type="SUPFAM" id="SSF52540">
    <property type="entry name" value="P-loop containing nucleoside triphosphate hydrolases"/>
    <property type="match status" value="1"/>
</dbReference>
<dbReference type="InterPro" id="IPR027417">
    <property type="entry name" value="P-loop_NTPase"/>
</dbReference>
<dbReference type="Pfam" id="PF03205">
    <property type="entry name" value="MobB"/>
    <property type="match status" value="1"/>
</dbReference>
<organism evidence="2 3">
    <name type="scientific">Sporosarcina aquimarina</name>
    <dbReference type="NCBI Taxonomy" id="114975"/>
    <lineage>
        <taxon>Bacteria</taxon>
        <taxon>Bacillati</taxon>
        <taxon>Bacillota</taxon>
        <taxon>Bacilli</taxon>
        <taxon>Bacillales</taxon>
        <taxon>Caryophanaceae</taxon>
        <taxon>Sporosarcina</taxon>
    </lineage>
</organism>
<dbReference type="PANTHER" id="PTHR40072:SF1">
    <property type="entry name" value="MOLYBDOPTERIN-GUANINE DINUCLEOTIDE BIOSYNTHESIS ADAPTER PROTEIN"/>
    <property type="match status" value="1"/>
</dbReference>
<dbReference type="EMBL" id="JAUBDH010000001">
    <property type="protein sequence ID" value="MDW0108533.1"/>
    <property type="molecule type" value="Genomic_DNA"/>
</dbReference>
<name>A0ABU4FWQ9_9BACL</name>
<comment type="caution">
    <text evidence="2">The sequence shown here is derived from an EMBL/GenBank/DDBJ whole genome shotgun (WGS) entry which is preliminary data.</text>
</comment>
<dbReference type="Gene3D" id="3.40.50.300">
    <property type="entry name" value="P-loop containing nucleotide triphosphate hydrolases"/>
    <property type="match status" value="1"/>
</dbReference>
<feature type="domain" description="Molybdopterin-guanine dinucleotide biosynthesis protein B (MobB)" evidence="1">
    <location>
        <begin position="4"/>
        <end position="122"/>
    </location>
</feature>
<evidence type="ECO:0000259" key="1">
    <source>
        <dbReference type="Pfam" id="PF03205"/>
    </source>
</evidence>
<gene>
    <name evidence="2" type="primary">mobB</name>
    <name evidence="2" type="ORF">QT716_00565</name>
</gene>
<protein>
    <submittedName>
        <fullName evidence="2">Molybdopterin-guanine dinucleotide biosynthesis protein B</fullName>
    </submittedName>
</protein>
<keyword evidence="3" id="KW-1185">Reference proteome</keyword>
<dbReference type="InterPro" id="IPR052539">
    <property type="entry name" value="MGD_biosynthesis_adapter"/>
</dbReference>
<accession>A0ABU4FWQ9</accession>
<sequence length="169" mass="18829">MKTLHIVGYKNSGKTTLLERWIGIVKSQCMTVSVLKHHGHGGGIELSSENTDTSRFFKKSADATLVAGGGQAQLLLNDEPPFKTLKELASGNSPDVLLIEGYKSEPGKKVILVRSEDDWETLKELDGIQLVIGKIACNDWPVIENRSDAIQLDRWFADWLKEEEHNETI</sequence>
<reference evidence="2 3" key="1">
    <citation type="submission" date="2023-06" db="EMBL/GenBank/DDBJ databases">
        <title>Sporosarcina sp. nov., isolated from Korean traditional fermented seafood 'Jeotgal'.</title>
        <authorList>
            <person name="Yang A.-I."/>
            <person name="Shin N.-R."/>
        </authorList>
    </citation>
    <scope>NUCLEOTIDE SEQUENCE [LARGE SCALE GENOMIC DNA]</scope>
    <source>
        <strain evidence="2 3">KCTC3840</strain>
    </source>
</reference>
<evidence type="ECO:0000313" key="3">
    <source>
        <dbReference type="Proteomes" id="UP001280629"/>
    </source>
</evidence>
<dbReference type="PANTHER" id="PTHR40072">
    <property type="entry name" value="MOLYBDOPTERIN-GUANINE DINUCLEOTIDE BIOSYNTHESIS ADAPTER PROTEIN-RELATED"/>
    <property type="match status" value="1"/>
</dbReference>
<dbReference type="NCBIfam" id="TIGR00176">
    <property type="entry name" value="mobB"/>
    <property type="match status" value="1"/>
</dbReference>
<evidence type="ECO:0000313" key="2">
    <source>
        <dbReference type="EMBL" id="MDW0108533.1"/>
    </source>
</evidence>